<dbReference type="PANTHER" id="PTHR14191">
    <property type="entry name" value="PDZ DOMAIN CONTAINING PROTEIN"/>
    <property type="match status" value="1"/>
</dbReference>
<dbReference type="PROSITE" id="PS50106">
    <property type="entry name" value="PDZ"/>
    <property type="match status" value="1"/>
</dbReference>
<dbReference type="GeneTree" id="ENSGT00950000182849"/>
<name>H9G628_ANOCA</name>
<dbReference type="SMART" id="SM00228">
    <property type="entry name" value="PDZ"/>
    <property type="match status" value="1"/>
</dbReference>
<dbReference type="Ensembl" id="ENSACAT00000002236.4">
    <property type="protein sequence ID" value="ENSACAP00000002177.4"/>
    <property type="gene ID" value="ENSACAG00000002273.4"/>
</dbReference>
<dbReference type="Gene3D" id="2.30.42.10">
    <property type="match status" value="1"/>
</dbReference>
<dbReference type="PANTHER" id="PTHR14191:SF4">
    <property type="entry name" value="NA(+)_H(+) EXCHANGE REGULATORY COFACTOR NHE-RF2"/>
    <property type="match status" value="1"/>
</dbReference>
<dbReference type="Bgee" id="ENSACAG00000002273">
    <property type="expression patterns" value="Expressed in kidney and 2 other cell types or tissues"/>
</dbReference>
<keyword evidence="1" id="KW-0677">Repeat</keyword>
<dbReference type="STRING" id="28377.ENSACAP00000002177"/>
<dbReference type="AlphaFoldDB" id="H9G628"/>
<accession>H9G628</accession>
<reference evidence="3" key="1">
    <citation type="submission" date="2009-12" db="EMBL/GenBank/DDBJ databases">
        <title>The Genome Sequence of Anolis carolinensis (Green Anole Lizard).</title>
        <authorList>
            <consortium name="The Genome Sequencing Platform"/>
            <person name="Di Palma F."/>
            <person name="Alfoldi J."/>
            <person name="Heiman D."/>
            <person name="Young S."/>
            <person name="Grabherr M."/>
            <person name="Johnson J."/>
            <person name="Lander E.S."/>
            <person name="Lindblad-Toh K."/>
        </authorList>
    </citation>
    <scope>NUCLEOTIDE SEQUENCE [LARGE SCALE GENOMIC DNA]</scope>
    <source>
        <strain evidence="3">JBL SC #1</strain>
    </source>
</reference>
<dbReference type="Pfam" id="PF00595">
    <property type="entry name" value="PDZ"/>
    <property type="match status" value="1"/>
</dbReference>
<reference evidence="3" key="3">
    <citation type="submission" date="2025-09" db="UniProtKB">
        <authorList>
            <consortium name="Ensembl"/>
        </authorList>
    </citation>
    <scope>IDENTIFICATION</scope>
</reference>
<evidence type="ECO:0000259" key="2">
    <source>
        <dbReference type="PROSITE" id="PS50106"/>
    </source>
</evidence>
<dbReference type="Proteomes" id="UP000001646">
    <property type="component" value="Unplaced"/>
</dbReference>
<dbReference type="CDD" id="cd06768">
    <property type="entry name" value="PDZ_NHERF-like"/>
    <property type="match status" value="1"/>
</dbReference>
<dbReference type="InterPro" id="IPR036034">
    <property type="entry name" value="PDZ_sf"/>
</dbReference>
<reference evidence="3" key="2">
    <citation type="submission" date="2025-08" db="UniProtKB">
        <authorList>
            <consortium name="Ensembl"/>
        </authorList>
    </citation>
    <scope>IDENTIFICATION</scope>
</reference>
<organism evidence="3 4">
    <name type="scientific">Anolis carolinensis</name>
    <name type="common">Green anole</name>
    <name type="synonym">American chameleon</name>
    <dbReference type="NCBI Taxonomy" id="28377"/>
    <lineage>
        <taxon>Eukaryota</taxon>
        <taxon>Metazoa</taxon>
        <taxon>Chordata</taxon>
        <taxon>Craniata</taxon>
        <taxon>Vertebrata</taxon>
        <taxon>Euteleostomi</taxon>
        <taxon>Lepidosauria</taxon>
        <taxon>Squamata</taxon>
        <taxon>Bifurcata</taxon>
        <taxon>Unidentata</taxon>
        <taxon>Episquamata</taxon>
        <taxon>Toxicofera</taxon>
        <taxon>Iguania</taxon>
        <taxon>Dactyloidae</taxon>
        <taxon>Anolis</taxon>
    </lineage>
</organism>
<evidence type="ECO:0000256" key="1">
    <source>
        <dbReference type="ARBA" id="ARBA00022737"/>
    </source>
</evidence>
<sequence>HESLLDLDGIDNPVLSLAEDAEPEEALQPRFCFLKKEDGENFGFLLRQEAGQSGHIVRQVTAGGLAHRRGLQNGDRILEVNGDYVEGMEHFKVNLCVTKCEFFSLQMLCLIAF</sequence>
<dbReference type="eggNOG" id="KOG3528">
    <property type="taxonomic scope" value="Eukaryota"/>
</dbReference>
<evidence type="ECO:0000313" key="3">
    <source>
        <dbReference type="Ensembl" id="ENSACAP00000002177.4"/>
    </source>
</evidence>
<protein>
    <recommendedName>
        <fullName evidence="2">PDZ domain-containing protein</fullName>
    </recommendedName>
</protein>
<dbReference type="InterPro" id="IPR001478">
    <property type="entry name" value="PDZ"/>
</dbReference>
<proteinExistence type="predicted"/>
<dbReference type="HOGENOM" id="CLU_031712_0_0_1"/>
<dbReference type="InterPro" id="IPR051067">
    <property type="entry name" value="NHER"/>
</dbReference>
<evidence type="ECO:0000313" key="4">
    <source>
        <dbReference type="Proteomes" id="UP000001646"/>
    </source>
</evidence>
<dbReference type="InParanoid" id="H9G628"/>
<feature type="domain" description="PDZ" evidence="2">
    <location>
        <begin position="30"/>
        <end position="90"/>
    </location>
</feature>
<dbReference type="SUPFAM" id="SSF50156">
    <property type="entry name" value="PDZ domain-like"/>
    <property type="match status" value="1"/>
</dbReference>
<keyword evidence="4" id="KW-1185">Reference proteome</keyword>